<dbReference type="EMBL" id="FQZL01000005">
    <property type="protein sequence ID" value="SHI53532.1"/>
    <property type="molecule type" value="Genomic_DNA"/>
</dbReference>
<keyword evidence="4" id="KW-0288">FMN</keyword>
<sequence>MNKMKKNDTRITRMLNVEYPLLCGGLYGLSESKLVSSICNAGGYAFLSSSHLNSKELLKKEIRKTRALTDKPFGVNLSLLKESKSNLVNEYIDAVIEENIPVVETAGNNPEDYIKKLKENGIKVLHKVVSPRHALKAEKFGADAIILVGYSAGGHPGMDEVGLFVNLVETLNCVQVPVIAAGGICSGRGMAAAMSAGAEAVLMGTAFSVTKESHYHENIKNKIIESSSTDTVVIFKSIRNAFRCVRNKMTEKILELEENNASPEELLVHLKNFDAKESYLAGDAENIFIPAGQAIGLIDSIKSCRELIENTMEEYKACI</sequence>
<dbReference type="InterPro" id="IPR004136">
    <property type="entry name" value="NMO"/>
</dbReference>
<evidence type="ECO:0000313" key="6">
    <source>
        <dbReference type="EMBL" id="SHI53532.1"/>
    </source>
</evidence>
<evidence type="ECO:0000256" key="4">
    <source>
        <dbReference type="ARBA" id="ARBA00022643"/>
    </source>
</evidence>
<proteinExistence type="predicted"/>
<evidence type="ECO:0000256" key="1">
    <source>
        <dbReference type="ARBA" id="ARBA00003535"/>
    </source>
</evidence>
<dbReference type="AlphaFoldDB" id="A0A1M6BXN1"/>
<evidence type="ECO:0000256" key="5">
    <source>
        <dbReference type="ARBA" id="ARBA00023002"/>
    </source>
</evidence>
<comment type="function">
    <text evidence="1">Nitronate monooxygenase that uses molecular oxygen to catalyze the oxidative denitrification of alkyl nitronates. Acts on propionate 3-nitronate (P3N), the presumed physiological substrate. Probably functions in the detoxification of P3N, a metabolic poison produced by plants and fungi as a defense mechanism.</text>
</comment>
<keyword evidence="7" id="KW-1185">Reference proteome</keyword>
<dbReference type="Gene3D" id="3.20.20.70">
    <property type="entry name" value="Aldolase class I"/>
    <property type="match status" value="1"/>
</dbReference>
<dbReference type="OrthoDB" id="9778912at2"/>
<evidence type="ECO:0000256" key="2">
    <source>
        <dbReference type="ARBA" id="ARBA00013457"/>
    </source>
</evidence>
<gene>
    <name evidence="6" type="ORF">SAMN02745751_00511</name>
</gene>
<evidence type="ECO:0000256" key="3">
    <source>
        <dbReference type="ARBA" id="ARBA00022630"/>
    </source>
</evidence>
<dbReference type="SUPFAM" id="SSF51412">
    <property type="entry name" value="Inosine monophosphate dehydrogenase (IMPDH)"/>
    <property type="match status" value="1"/>
</dbReference>
<dbReference type="Pfam" id="PF03060">
    <property type="entry name" value="NMO"/>
    <property type="match status" value="1"/>
</dbReference>
<dbReference type="CDD" id="cd04730">
    <property type="entry name" value="NPD_like"/>
    <property type="match status" value="1"/>
</dbReference>
<dbReference type="InterPro" id="IPR013785">
    <property type="entry name" value="Aldolase_TIM"/>
</dbReference>
<dbReference type="RefSeq" id="WP_094762658.1">
    <property type="nucleotide sequence ID" value="NZ_FQZL01000005.1"/>
</dbReference>
<name>A0A1M6BXN1_9FIRM</name>
<keyword evidence="3" id="KW-0285">Flavoprotein</keyword>
<keyword evidence="5" id="KW-0560">Oxidoreductase</keyword>
<reference evidence="6 7" key="1">
    <citation type="submission" date="2016-11" db="EMBL/GenBank/DDBJ databases">
        <authorList>
            <person name="Jaros S."/>
            <person name="Januszkiewicz K."/>
            <person name="Wedrychowicz H."/>
        </authorList>
    </citation>
    <scope>NUCLEOTIDE SEQUENCE [LARGE SCALE GENOMIC DNA]</scope>
    <source>
        <strain evidence="6 7">DSM 17477</strain>
    </source>
</reference>
<keyword evidence="6" id="KW-0503">Monooxygenase</keyword>
<evidence type="ECO:0000313" key="7">
    <source>
        <dbReference type="Proteomes" id="UP000184052"/>
    </source>
</evidence>
<dbReference type="PANTHER" id="PTHR32332:SF20">
    <property type="entry name" value="2-NITROPROPANE DIOXYGENASE-LIKE PROTEIN"/>
    <property type="match status" value="1"/>
</dbReference>
<dbReference type="Proteomes" id="UP000184052">
    <property type="component" value="Unassembled WGS sequence"/>
</dbReference>
<organism evidence="6 7">
    <name type="scientific">Dethiosulfatibacter aminovorans DSM 17477</name>
    <dbReference type="NCBI Taxonomy" id="1121476"/>
    <lineage>
        <taxon>Bacteria</taxon>
        <taxon>Bacillati</taxon>
        <taxon>Bacillota</taxon>
        <taxon>Tissierellia</taxon>
        <taxon>Dethiosulfatibacter</taxon>
    </lineage>
</organism>
<dbReference type="STRING" id="1121476.SAMN02745751_00511"/>
<protein>
    <recommendedName>
        <fullName evidence="2">Probable nitronate monooxygenase</fullName>
    </recommendedName>
</protein>
<accession>A0A1M6BXN1</accession>
<dbReference type="GO" id="GO:0018580">
    <property type="term" value="F:nitronate monooxygenase activity"/>
    <property type="evidence" value="ECO:0007669"/>
    <property type="project" value="InterPro"/>
</dbReference>
<dbReference type="PANTHER" id="PTHR32332">
    <property type="entry name" value="2-NITROPROPANE DIOXYGENASE"/>
    <property type="match status" value="1"/>
</dbReference>